<reference evidence="2 3" key="1">
    <citation type="submission" date="2020-08" db="EMBL/GenBank/DDBJ databases">
        <title>Sequencing the genomes of 1000 actinobacteria strains.</title>
        <authorList>
            <person name="Klenk H.-P."/>
        </authorList>
    </citation>
    <scope>NUCLEOTIDE SEQUENCE [LARGE SCALE GENOMIC DNA]</scope>
    <source>
        <strain evidence="2 3">DSM 44936</strain>
    </source>
</reference>
<dbReference type="SUPFAM" id="SSF53335">
    <property type="entry name" value="S-adenosyl-L-methionine-dependent methyltransferases"/>
    <property type="match status" value="1"/>
</dbReference>
<sequence>MEYLPGLTVEKFERLFAERFPEMASALWLRRPGGEAILDLGRTTTNEFGSDDSGGRGDSFRRAHERSSVKATGMSNLLELATGLTGVDRLPAGFRLLDVLGGSGTLVRVTRELPQWRTDRDWILTGDVAPEMAAQAFDYGLPAVRQPAQFLLCHDDAFDAVLVAYGAHHIPVEERNGCYAEAQRVLRPGGRLVVHDFETGTPMAHWFEQIVDAYSPTGHQYTHFTATDFEKDLTAAGFTDVRTVRVYDPITITADDAASARNRMLWYVRNAYGLTPPDGPTTDEEVLNWVEHLVTTCLRYTKDDFASLEAVPEQVRSAGTLTVYETDEGFRAELPRIAYVAVAVNADPAA</sequence>
<feature type="domain" description="Methyltransferase type 11" evidence="1">
    <location>
        <begin position="123"/>
        <end position="194"/>
    </location>
</feature>
<proteinExistence type="predicted"/>
<dbReference type="GO" id="GO:0008757">
    <property type="term" value="F:S-adenosylmethionine-dependent methyltransferase activity"/>
    <property type="evidence" value="ECO:0007669"/>
    <property type="project" value="InterPro"/>
</dbReference>
<dbReference type="EMBL" id="JACHIU010000001">
    <property type="protein sequence ID" value="MBB6470593.1"/>
    <property type="molecule type" value="Genomic_DNA"/>
</dbReference>
<evidence type="ECO:0000313" key="2">
    <source>
        <dbReference type="EMBL" id="MBB6470593.1"/>
    </source>
</evidence>
<name>A0A7X0IAY0_9ACTN</name>
<dbReference type="CDD" id="cd02440">
    <property type="entry name" value="AdoMet_MTases"/>
    <property type="match status" value="1"/>
</dbReference>
<dbReference type="RefSeq" id="WP_184977918.1">
    <property type="nucleotide sequence ID" value="NZ_BAAALO010000006.1"/>
</dbReference>
<dbReference type="Gene3D" id="3.40.50.150">
    <property type="entry name" value="Vaccinia Virus protein VP39"/>
    <property type="match status" value="1"/>
</dbReference>
<evidence type="ECO:0000259" key="1">
    <source>
        <dbReference type="Pfam" id="PF08241"/>
    </source>
</evidence>
<gene>
    <name evidence="2" type="ORF">BJ992_000024</name>
</gene>
<organism evidence="2 3">
    <name type="scientific">Sphaerisporangium rubeum</name>
    <dbReference type="NCBI Taxonomy" id="321317"/>
    <lineage>
        <taxon>Bacteria</taxon>
        <taxon>Bacillati</taxon>
        <taxon>Actinomycetota</taxon>
        <taxon>Actinomycetes</taxon>
        <taxon>Streptosporangiales</taxon>
        <taxon>Streptosporangiaceae</taxon>
        <taxon>Sphaerisporangium</taxon>
    </lineage>
</organism>
<protein>
    <submittedName>
        <fullName evidence="2">SAM-dependent methyltransferase</fullName>
    </submittedName>
</protein>
<keyword evidence="2" id="KW-0489">Methyltransferase</keyword>
<comment type="caution">
    <text evidence="2">The sequence shown here is derived from an EMBL/GenBank/DDBJ whole genome shotgun (WGS) entry which is preliminary data.</text>
</comment>
<dbReference type="GO" id="GO:0032259">
    <property type="term" value="P:methylation"/>
    <property type="evidence" value="ECO:0007669"/>
    <property type="project" value="UniProtKB-KW"/>
</dbReference>
<dbReference type="Pfam" id="PF08241">
    <property type="entry name" value="Methyltransf_11"/>
    <property type="match status" value="1"/>
</dbReference>
<accession>A0A7X0IAY0</accession>
<keyword evidence="2" id="KW-0808">Transferase</keyword>
<dbReference type="InterPro" id="IPR013216">
    <property type="entry name" value="Methyltransf_11"/>
</dbReference>
<dbReference type="PANTHER" id="PTHR43591:SF24">
    <property type="entry name" value="2-METHOXY-6-POLYPRENYL-1,4-BENZOQUINOL METHYLASE, MITOCHONDRIAL"/>
    <property type="match status" value="1"/>
</dbReference>
<dbReference type="Proteomes" id="UP000555564">
    <property type="component" value="Unassembled WGS sequence"/>
</dbReference>
<evidence type="ECO:0000313" key="3">
    <source>
        <dbReference type="Proteomes" id="UP000555564"/>
    </source>
</evidence>
<keyword evidence="3" id="KW-1185">Reference proteome</keyword>
<dbReference type="PANTHER" id="PTHR43591">
    <property type="entry name" value="METHYLTRANSFERASE"/>
    <property type="match status" value="1"/>
</dbReference>
<dbReference type="AlphaFoldDB" id="A0A7X0IAY0"/>
<dbReference type="InterPro" id="IPR029063">
    <property type="entry name" value="SAM-dependent_MTases_sf"/>
</dbReference>